<keyword evidence="10" id="KW-1185">Reference proteome</keyword>
<evidence type="ECO:0000259" key="8">
    <source>
        <dbReference type="Pfam" id="PF08501"/>
    </source>
</evidence>
<proteinExistence type="predicted"/>
<evidence type="ECO:0000256" key="4">
    <source>
        <dbReference type="ARBA" id="ARBA00023002"/>
    </source>
</evidence>
<sequence>MPGATAFPGPIGNAVEIATERYAAILGASPSKGARSPVLWNAAFKAAGIDAVMHPMDVTAGDLPALVAVLKADPRFVGGAVAVPHKQALVPLLDRVEPEAARIGAVNAIYRDGGALVGANTDGAGALSQIEELVGGGHALRTRRALVLGLGGAGLAVAAFLAGRVTELTVANRTRATAETVAGRLGAMVADWPVGADVLSKIDLLVNATTIGHAAGPEGSPVAEADLAALPASAAVYDVIYQPDVTPLLAMASARGLATRNGLGMNLDQAVIAFGKAVPGALEMDAVRAAMRAA</sequence>
<dbReference type="Pfam" id="PF01488">
    <property type="entry name" value="Shikimate_DH"/>
    <property type="match status" value="1"/>
</dbReference>
<evidence type="ECO:0000256" key="3">
    <source>
        <dbReference type="ARBA" id="ARBA00022857"/>
    </source>
</evidence>
<keyword evidence="3" id="KW-0521">NADP</keyword>
<dbReference type="AlphaFoldDB" id="A0A918XVJ7"/>
<comment type="catalytic activity">
    <reaction evidence="6">
        <text>shikimate + NADP(+) = 3-dehydroshikimate + NADPH + H(+)</text>
        <dbReference type="Rhea" id="RHEA:17737"/>
        <dbReference type="ChEBI" id="CHEBI:15378"/>
        <dbReference type="ChEBI" id="CHEBI:16630"/>
        <dbReference type="ChEBI" id="CHEBI:36208"/>
        <dbReference type="ChEBI" id="CHEBI:57783"/>
        <dbReference type="ChEBI" id="CHEBI:58349"/>
        <dbReference type="EC" id="1.1.1.25"/>
    </reaction>
</comment>
<comment type="pathway">
    <text evidence="1">Metabolic intermediate biosynthesis; chorismate biosynthesis; chorismate from D-erythrose 4-phosphate and phosphoenolpyruvate: step 4/7.</text>
</comment>
<dbReference type="GO" id="GO:0005829">
    <property type="term" value="C:cytosol"/>
    <property type="evidence" value="ECO:0007669"/>
    <property type="project" value="TreeGrafter"/>
</dbReference>
<dbReference type="Pfam" id="PF08501">
    <property type="entry name" value="Shikimate_dh_N"/>
    <property type="match status" value="1"/>
</dbReference>
<keyword evidence="4" id="KW-0560">Oxidoreductase</keyword>
<accession>A0A918XVJ7</accession>
<evidence type="ECO:0000256" key="6">
    <source>
        <dbReference type="ARBA" id="ARBA00049442"/>
    </source>
</evidence>
<evidence type="ECO:0000256" key="2">
    <source>
        <dbReference type="ARBA" id="ARBA00012962"/>
    </source>
</evidence>
<reference evidence="9" key="2">
    <citation type="submission" date="2020-09" db="EMBL/GenBank/DDBJ databases">
        <authorList>
            <person name="Sun Q."/>
            <person name="Kim S."/>
        </authorList>
    </citation>
    <scope>NUCLEOTIDE SEQUENCE</scope>
    <source>
        <strain evidence="9">KCTC 42651</strain>
    </source>
</reference>
<evidence type="ECO:0000313" key="10">
    <source>
        <dbReference type="Proteomes" id="UP000630353"/>
    </source>
</evidence>
<dbReference type="Gene3D" id="3.40.50.10860">
    <property type="entry name" value="Leucine Dehydrogenase, chain A, domain 1"/>
    <property type="match status" value="1"/>
</dbReference>
<evidence type="ECO:0000313" key="9">
    <source>
        <dbReference type="EMBL" id="GHD57272.1"/>
    </source>
</evidence>
<dbReference type="GO" id="GO:0009073">
    <property type="term" value="P:aromatic amino acid family biosynthetic process"/>
    <property type="evidence" value="ECO:0007669"/>
    <property type="project" value="UniProtKB-KW"/>
</dbReference>
<keyword evidence="5" id="KW-0057">Aromatic amino acid biosynthesis</keyword>
<protein>
    <recommendedName>
        <fullName evidence="2">shikimate dehydrogenase (NADP(+))</fullName>
        <ecNumber evidence="2">1.1.1.25</ecNumber>
    </recommendedName>
</protein>
<dbReference type="InterPro" id="IPR022893">
    <property type="entry name" value="Shikimate_DH_fam"/>
</dbReference>
<dbReference type="RefSeq" id="WP_189992653.1">
    <property type="nucleotide sequence ID" value="NZ_BMZS01000009.1"/>
</dbReference>
<dbReference type="InterPro" id="IPR013708">
    <property type="entry name" value="Shikimate_DH-bd_N"/>
</dbReference>
<comment type="caution">
    <text evidence="9">The sequence shown here is derived from an EMBL/GenBank/DDBJ whole genome shotgun (WGS) entry which is preliminary data.</text>
</comment>
<keyword evidence="5" id="KW-0028">Amino-acid biosynthesis</keyword>
<dbReference type="PANTHER" id="PTHR21089">
    <property type="entry name" value="SHIKIMATE DEHYDROGENASE"/>
    <property type="match status" value="1"/>
</dbReference>
<gene>
    <name evidence="9" type="primary">aroE</name>
    <name evidence="9" type="ORF">GCM10017083_38530</name>
</gene>
<dbReference type="PANTHER" id="PTHR21089:SF1">
    <property type="entry name" value="BIFUNCTIONAL 3-DEHYDROQUINATE DEHYDRATASE_SHIKIMATE DEHYDROGENASE, CHLOROPLASTIC"/>
    <property type="match status" value="1"/>
</dbReference>
<dbReference type="Proteomes" id="UP000630353">
    <property type="component" value="Unassembled WGS sequence"/>
</dbReference>
<dbReference type="GO" id="GO:0019632">
    <property type="term" value="P:shikimate metabolic process"/>
    <property type="evidence" value="ECO:0007669"/>
    <property type="project" value="TreeGrafter"/>
</dbReference>
<dbReference type="InterPro" id="IPR046346">
    <property type="entry name" value="Aminoacid_DH-like_N_sf"/>
</dbReference>
<dbReference type="SUPFAM" id="SSF51735">
    <property type="entry name" value="NAD(P)-binding Rossmann-fold domains"/>
    <property type="match status" value="1"/>
</dbReference>
<dbReference type="Gene3D" id="3.40.50.720">
    <property type="entry name" value="NAD(P)-binding Rossmann-like Domain"/>
    <property type="match status" value="1"/>
</dbReference>
<dbReference type="InterPro" id="IPR006151">
    <property type="entry name" value="Shikm_DH/Glu-tRNA_Rdtase"/>
</dbReference>
<evidence type="ECO:0000256" key="1">
    <source>
        <dbReference type="ARBA" id="ARBA00004871"/>
    </source>
</evidence>
<dbReference type="InterPro" id="IPR036291">
    <property type="entry name" value="NAD(P)-bd_dom_sf"/>
</dbReference>
<name>A0A918XVJ7_9PROT</name>
<dbReference type="GO" id="GO:0009423">
    <property type="term" value="P:chorismate biosynthetic process"/>
    <property type="evidence" value="ECO:0007669"/>
    <property type="project" value="TreeGrafter"/>
</dbReference>
<dbReference type="GO" id="GO:0004764">
    <property type="term" value="F:shikimate 3-dehydrogenase (NADP+) activity"/>
    <property type="evidence" value="ECO:0007669"/>
    <property type="project" value="UniProtKB-EC"/>
</dbReference>
<dbReference type="GO" id="GO:0050661">
    <property type="term" value="F:NADP binding"/>
    <property type="evidence" value="ECO:0007669"/>
    <property type="project" value="TreeGrafter"/>
</dbReference>
<evidence type="ECO:0000259" key="7">
    <source>
        <dbReference type="Pfam" id="PF01488"/>
    </source>
</evidence>
<feature type="domain" description="Quinate/shikimate 5-dehydrogenase/glutamyl-tRNA reductase" evidence="7">
    <location>
        <begin position="139"/>
        <end position="210"/>
    </location>
</feature>
<evidence type="ECO:0000256" key="5">
    <source>
        <dbReference type="ARBA" id="ARBA00023141"/>
    </source>
</evidence>
<organism evidence="9 10">
    <name type="scientific">Thalassobaculum fulvum</name>
    <dbReference type="NCBI Taxonomy" id="1633335"/>
    <lineage>
        <taxon>Bacteria</taxon>
        <taxon>Pseudomonadati</taxon>
        <taxon>Pseudomonadota</taxon>
        <taxon>Alphaproteobacteria</taxon>
        <taxon>Rhodospirillales</taxon>
        <taxon>Thalassobaculaceae</taxon>
        <taxon>Thalassobaculum</taxon>
    </lineage>
</organism>
<dbReference type="EC" id="1.1.1.25" evidence="2"/>
<reference evidence="9" key="1">
    <citation type="journal article" date="2014" name="Int. J. Syst. Evol. Microbiol.">
        <title>Complete genome sequence of Corynebacterium casei LMG S-19264T (=DSM 44701T), isolated from a smear-ripened cheese.</title>
        <authorList>
            <consortium name="US DOE Joint Genome Institute (JGI-PGF)"/>
            <person name="Walter F."/>
            <person name="Albersmeier A."/>
            <person name="Kalinowski J."/>
            <person name="Ruckert C."/>
        </authorList>
    </citation>
    <scope>NUCLEOTIDE SEQUENCE</scope>
    <source>
        <strain evidence="9">KCTC 42651</strain>
    </source>
</reference>
<dbReference type="EMBL" id="BMZS01000009">
    <property type="protein sequence ID" value="GHD57272.1"/>
    <property type="molecule type" value="Genomic_DNA"/>
</dbReference>
<feature type="domain" description="Shikimate dehydrogenase substrate binding N-terminal" evidence="8">
    <location>
        <begin position="29"/>
        <end position="109"/>
    </location>
</feature>
<dbReference type="SUPFAM" id="SSF53223">
    <property type="entry name" value="Aminoacid dehydrogenase-like, N-terminal domain"/>
    <property type="match status" value="1"/>
</dbReference>